<dbReference type="GO" id="GO:0008176">
    <property type="term" value="F:tRNA (guanine(46)-N7)-methyltransferase activity"/>
    <property type="evidence" value="ECO:0007669"/>
    <property type="project" value="UniProtKB-EC"/>
</dbReference>
<feature type="compositionally biased region" description="Low complexity" evidence="7">
    <location>
        <begin position="29"/>
        <end position="39"/>
    </location>
</feature>
<evidence type="ECO:0000256" key="7">
    <source>
        <dbReference type="SAM" id="MobiDB-lite"/>
    </source>
</evidence>
<comment type="caution">
    <text evidence="8">The sequence shown here is derived from an EMBL/GenBank/DDBJ whole genome shotgun (WGS) entry which is preliminary data.</text>
</comment>
<keyword evidence="5" id="KW-0949">S-adenosyl-L-methionine</keyword>
<dbReference type="GO" id="GO:0043527">
    <property type="term" value="C:tRNA methyltransferase complex"/>
    <property type="evidence" value="ECO:0007669"/>
    <property type="project" value="TreeGrafter"/>
</dbReference>
<feature type="compositionally biased region" description="Pro residues" evidence="7">
    <location>
        <begin position="40"/>
        <end position="55"/>
    </location>
</feature>
<dbReference type="EMBL" id="BDRX01000164">
    <property type="protein sequence ID" value="GBF99595.1"/>
    <property type="molecule type" value="Genomic_DNA"/>
</dbReference>
<evidence type="ECO:0000256" key="3">
    <source>
        <dbReference type="ARBA" id="ARBA00022603"/>
    </source>
</evidence>
<evidence type="ECO:0000313" key="9">
    <source>
        <dbReference type="Proteomes" id="UP000247498"/>
    </source>
</evidence>
<dbReference type="Gene3D" id="3.40.50.150">
    <property type="entry name" value="Vaccinia Virus protein VP39"/>
    <property type="match status" value="1"/>
</dbReference>
<dbReference type="PANTHER" id="PTHR23417">
    <property type="entry name" value="3-DEOXY-D-MANNO-OCTULOSONIC-ACID TRANSFERASE/TRNA GUANINE-N 7 - -METHYLTRANSFERASE"/>
    <property type="match status" value="1"/>
</dbReference>
<dbReference type="InterPro" id="IPR003358">
    <property type="entry name" value="tRNA_(Gua-N-7)_MeTrfase_Trmb"/>
</dbReference>
<dbReference type="FunCoup" id="A0A2V0PQU2">
    <property type="interactions" value="225"/>
</dbReference>
<evidence type="ECO:0000256" key="5">
    <source>
        <dbReference type="ARBA" id="ARBA00022691"/>
    </source>
</evidence>
<proteinExistence type="predicted"/>
<feature type="compositionally biased region" description="Polar residues" evidence="7">
    <location>
        <begin position="56"/>
        <end position="65"/>
    </location>
</feature>
<dbReference type="EC" id="2.1.1.33" evidence="2"/>
<evidence type="ECO:0000313" key="8">
    <source>
        <dbReference type="EMBL" id="GBF99595.1"/>
    </source>
</evidence>
<dbReference type="OrthoDB" id="47276at2759"/>
<comment type="catalytic activity">
    <reaction evidence="1">
        <text>guanosine(46) in tRNA + S-adenosyl-L-methionine = N(7)-methylguanosine(46) in tRNA + S-adenosyl-L-homocysteine</text>
        <dbReference type="Rhea" id="RHEA:42708"/>
        <dbReference type="Rhea" id="RHEA-COMP:10188"/>
        <dbReference type="Rhea" id="RHEA-COMP:10189"/>
        <dbReference type="ChEBI" id="CHEBI:57856"/>
        <dbReference type="ChEBI" id="CHEBI:59789"/>
        <dbReference type="ChEBI" id="CHEBI:74269"/>
        <dbReference type="ChEBI" id="CHEBI:74480"/>
        <dbReference type="EC" id="2.1.1.33"/>
    </reaction>
</comment>
<sequence length="403" mass="42218">MAVGRAMPLPPRCSPAPPRAAAAAGAAAAAAAAAAAGDAPAPPPAEPGAPPPPVPSQQLQRQNAHASAASRPGVSFSADSRSSPFDELKLREVMDGMGKLRVRQHVNPLRAEYQRPTGPIDWAAAFEDPTLPLAVDLGCGPGRFLLLLQRRAAAGRVGAGVPNGGRCNYLGLEIRRPLVDRANEWARQLGCAGRVRYVFANATVSLRGILEGYPGPIEAFYVQFPDPHFKRRHRKRRLLQPETVQAMVDALKPGGLVFLQSDVLRAAEGLRDAVEAAARGAFDPAPQHRGDGAVFFAASNRGDGAAPSGQGASPSTAAAAAAAGGRVSEAGGGDEEDPAAAWAEASAQQWSDDGGDDDGELFVSEWEAAGWLRDNPVGVPTEREYYVNETQGGGVYRLLLVRR</sequence>
<dbReference type="CDD" id="cd02440">
    <property type="entry name" value="AdoMet_MTases"/>
    <property type="match status" value="1"/>
</dbReference>
<evidence type="ECO:0000256" key="1">
    <source>
        <dbReference type="ARBA" id="ARBA00000142"/>
    </source>
</evidence>
<dbReference type="SUPFAM" id="SSF53335">
    <property type="entry name" value="S-adenosyl-L-methionine-dependent methyltransferases"/>
    <property type="match status" value="1"/>
</dbReference>
<feature type="compositionally biased region" description="Low complexity" evidence="7">
    <location>
        <begin position="339"/>
        <end position="352"/>
    </location>
</feature>
<dbReference type="PANTHER" id="PTHR23417:SF21">
    <property type="entry name" value="TRNA (GUANINE-N(7)-)-METHYLTRANSFERASE"/>
    <property type="match status" value="1"/>
</dbReference>
<keyword evidence="6" id="KW-0819">tRNA processing</keyword>
<dbReference type="InParanoid" id="A0A2V0PQU2"/>
<protein>
    <recommendedName>
        <fullName evidence="2">tRNA (guanine(46)-N(7))-methyltransferase</fullName>
        <ecNumber evidence="2">2.1.1.33</ecNumber>
    </recommendedName>
</protein>
<reference evidence="8 9" key="1">
    <citation type="journal article" date="2018" name="Sci. Rep.">
        <title>Raphidocelis subcapitata (=Pseudokirchneriella subcapitata) provides an insight into genome evolution and environmental adaptations in the Sphaeropleales.</title>
        <authorList>
            <person name="Suzuki S."/>
            <person name="Yamaguchi H."/>
            <person name="Nakajima N."/>
            <person name="Kawachi M."/>
        </authorList>
    </citation>
    <scope>NUCLEOTIDE SEQUENCE [LARGE SCALE GENOMIC DNA]</scope>
    <source>
        <strain evidence="8 9">NIES-35</strain>
    </source>
</reference>
<evidence type="ECO:0000256" key="4">
    <source>
        <dbReference type="ARBA" id="ARBA00022679"/>
    </source>
</evidence>
<feature type="region of interest" description="Disordered" evidence="7">
    <location>
        <begin position="301"/>
        <end position="360"/>
    </location>
</feature>
<organism evidence="8 9">
    <name type="scientific">Raphidocelis subcapitata</name>
    <dbReference type="NCBI Taxonomy" id="307507"/>
    <lineage>
        <taxon>Eukaryota</taxon>
        <taxon>Viridiplantae</taxon>
        <taxon>Chlorophyta</taxon>
        <taxon>core chlorophytes</taxon>
        <taxon>Chlorophyceae</taxon>
        <taxon>CS clade</taxon>
        <taxon>Sphaeropleales</taxon>
        <taxon>Selenastraceae</taxon>
        <taxon>Raphidocelis</taxon>
    </lineage>
</organism>
<accession>A0A2V0PQU2</accession>
<dbReference type="Proteomes" id="UP000247498">
    <property type="component" value="Unassembled WGS sequence"/>
</dbReference>
<dbReference type="InterPro" id="IPR029063">
    <property type="entry name" value="SAM-dependent_MTases_sf"/>
</dbReference>
<dbReference type="Pfam" id="PF02390">
    <property type="entry name" value="Methyltransf_4"/>
    <property type="match status" value="1"/>
</dbReference>
<feature type="region of interest" description="Disordered" evidence="7">
    <location>
        <begin position="29"/>
        <end position="82"/>
    </location>
</feature>
<dbReference type="PROSITE" id="PS51625">
    <property type="entry name" value="SAM_MT_TRMB"/>
    <property type="match status" value="1"/>
</dbReference>
<keyword evidence="4 8" id="KW-0808">Transferase</keyword>
<evidence type="ECO:0000256" key="6">
    <source>
        <dbReference type="ARBA" id="ARBA00022694"/>
    </source>
</evidence>
<keyword evidence="9" id="KW-1185">Reference proteome</keyword>
<feature type="compositionally biased region" description="Low complexity" evidence="7">
    <location>
        <begin position="302"/>
        <end position="329"/>
    </location>
</feature>
<keyword evidence="3 8" id="KW-0489">Methyltransferase</keyword>
<dbReference type="AlphaFoldDB" id="A0A2V0PQU2"/>
<gene>
    <name evidence="8" type="ORF">Rsub_12059</name>
</gene>
<dbReference type="STRING" id="307507.A0A2V0PQU2"/>
<evidence type="ECO:0000256" key="2">
    <source>
        <dbReference type="ARBA" id="ARBA00011977"/>
    </source>
</evidence>
<name>A0A2V0PQU2_9CHLO</name>